<proteinExistence type="predicted"/>
<gene>
    <name evidence="4" type="ORF">BE15_41760</name>
</gene>
<feature type="compositionally biased region" description="Pro residues" evidence="1">
    <location>
        <begin position="163"/>
        <end position="176"/>
    </location>
</feature>
<protein>
    <recommendedName>
        <fullName evidence="6">PEGA domain-containing protein</fullName>
    </recommendedName>
</protein>
<evidence type="ECO:0008006" key="6">
    <source>
        <dbReference type="Google" id="ProtNLM"/>
    </source>
</evidence>
<evidence type="ECO:0000313" key="5">
    <source>
        <dbReference type="Proteomes" id="UP000075260"/>
    </source>
</evidence>
<keyword evidence="2" id="KW-0812">Transmembrane</keyword>
<keyword evidence="2" id="KW-0472">Membrane</keyword>
<evidence type="ECO:0000256" key="1">
    <source>
        <dbReference type="SAM" id="MobiDB-lite"/>
    </source>
</evidence>
<accession>A0A150Q7T5</accession>
<organism evidence="4 5">
    <name type="scientific">Sorangium cellulosum</name>
    <name type="common">Polyangium cellulosum</name>
    <dbReference type="NCBI Taxonomy" id="56"/>
    <lineage>
        <taxon>Bacteria</taxon>
        <taxon>Pseudomonadati</taxon>
        <taxon>Myxococcota</taxon>
        <taxon>Polyangia</taxon>
        <taxon>Polyangiales</taxon>
        <taxon>Polyangiaceae</taxon>
        <taxon>Sorangium</taxon>
    </lineage>
</organism>
<dbReference type="EMBL" id="JEMA01000956">
    <property type="protein sequence ID" value="KYF63923.1"/>
    <property type="molecule type" value="Genomic_DNA"/>
</dbReference>
<evidence type="ECO:0000313" key="4">
    <source>
        <dbReference type="EMBL" id="KYF63923.1"/>
    </source>
</evidence>
<dbReference type="RefSeq" id="WP_061611958.1">
    <property type="nucleotide sequence ID" value="NZ_JEMA01000956.1"/>
</dbReference>
<dbReference type="Proteomes" id="UP000075260">
    <property type="component" value="Unassembled WGS sequence"/>
</dbReference>
<feature type="transmembrane region" description="Helical" evidence="2">
    <location>
        <begin position="183"/>
        <end position="205"/>
    </location>
</feature>
<feature type="region of interest" description="Disordered" evidence="1">
    <location>
        <begin position="157"/>
        <end position="176"/>
    </location>
</feature>
<keyword evidence="3" id="KW-0732">Signal</keyword>
<evidence type="ECO:0000256" key="2">
    <source>
        <dbReference type="SAM" id="Phobius"/>
    </source>
</evidence>
<keyword evidence="2" id="KW-1133">Transmembrane helix</keyword>
<dbReference type="AlphaFoldDB" id="A0A150Q7T5"/>
<reference evidence="4 5" key="1">
    <citation type="submission" date="2014-02" db="EMBL/GenBank/DDBJ databases">
        <title>The small core and large imbalanced accessory genome model reveals a collaborative survival strategy of Sorangium cellulosum strains in nature.</title>
        <authorList>
            <person name="Han K."/>
            <person name="Peng R."/>
            <person name="Blom J."/>
            <person name="Li Y.-Z."/>
        </authorList>
    </citation>
    <scope>NUCLEOTIDE SEQUENCE [LARGE SCALE GENOMIC DNA]</scope>
    <source>
        <strain evidence="4 5">So0008-312</strain>
    </source>
</reference>
<sequence length="291" mass="29954">MSRPLVGAGAFLTAAALLAGSPALGQRADEKAACLEKHEQAQVARQQGRFREARGALLACARSTCPSLLRSDCAGWLSALLQEIPSVVLSAESQRGDEPDARVLIDGQLVAEALDGKEIEVDPGKRVFRFELPPHAPIERTLLIRERERGRPVSVFFGERAASPPPPALPAPPPPEGPRPVPLAVYVLGGSALVAAGLSAGFGAAGLAGRASLQASCAPFCDDAQVQPVRTRLLVADVALAAGVGAAISAGILFWLRPAAPVDVPPGRPAAASVDVAPVARGALLQLRGAL</sequence>
<feature type="signal peptide" evidence="3">
    <location>
        <begin position="1"/>
        <end position="19"/>
    </location>
</feature>
<evidence type="ECO:0000256" key="3">
    <source>
        <dbReference type="SAM" id="SignalP"/>
    </source>
</evidence>
<comment type="caution">
    <text evidence="4">The sequence shown here is derived from an EMBL/GenBank/DDBJ whole genome shotgun (WGS) entry which is preliminary data.</text>
</comment>
<feature type="transmembrane region" description="Helical" evidence="2">
    <location>
        <begin position="233"/>
        <end position="256"/>
    </location>
</feature>
<name>A0A150Q7T5_SORCE</name>
<feature type="chain" id="PRO_5007566643" description="PEGA domain-containing protein" evidence="3">
    <location>
        <begin position="20"/>
        <end position="291"/>
    </location>
</feature>